<sequence length="519" mass="57613">MAAQTAGGMYGVKKSDVHGNEILNDGNALKSSSSSNSLDDAFLTAEELVLEKKLKRKIDSIIMPVVVLEGPYQTSSASANDDQLEEDLNMTGNQFQIGLSILFVGYTIMQVPSNMLLNYCGRPAYYIGGWTIAWGLVSALTSQVNTYGQIVACRFILGFVEAPFFPGVLFYLSKWYTKKELNLRMSIFYAGSLLAGAFGNLIAGGILNGLDGARGMRAWRWLYIVEGALTIFIGIGVCFILPDFPDTWKGLSPELKSVANRRMALDGAGADVDVGGKMSHLTGAKLAFTDPKTYLLAAMYHCIVGATGFQNFFPSLTRTLFTSRSTSLLMVAPPYIFIMFYSFGHSIVSDKLQNRFWFFIYPLPLCIVGCLIFMFTDGFGERYFSVFLLNMVFASFGTIYSWNSNIIARPPAKRTVALAFMNSIGNMASIWTPFTYVDGSEPYYRPALGIVIGLLTVSLLLAVVLRFMMVKMNRELERLENEDVQLNEKEMAKLQKTAETEGISLRTARQLQKGFRYII</sequence>
<comment type="subcellular location">
    <subcellularLocation>
        <location evidence="1">Membrane</location>
        <topology evidence="1">Multi-pass membrane protein</topology>
    </subcellularLocation>
</comment>
<dbReference type="PANTHER" id="PTHR43791">
    <property type="entry name" value="PERMEASE-RELATED"/>
    <property type="match status" value="1"/>
</dbReference>
<dbReference type="EMBL" id="JAUTXT010000046">
    <property type="protein sequence ID" value="KAK3671134.1"/>
    <property type="molecule type" value="Genomic_DNA"/>
</dbReference>
<dbReference type="GO" id="GO:0016020">
    <property type="term" value="C:membrane"/>
    <property type="evidence" value="ECO:0007669"/>
    <property type="project" value="UniProtKB-SubCell"/>
</dbReference>
<evidence type="ECO:0000256" key="2">
    <source>
        <dbReference type="ARBA" id="ARBA00022448"/>
    </source>
</evidence>
<feature type="transmembrane region" description="Helical" evidence="7">
    <location>
        <begin position="382"/>
        <end position="403"/>
    </location>
</feature>
<accession>A0AAE0TQC6</accession>
<dbReference type="InterPro" id="IPR036259">
    <property type="entry name" value="MFS_trans_sf"/>
</dbReference>
<dbReference type="FunFam" id="1.20.1250.20:FF:000013">
    <property type="entry name" value="MFS general substrate transporter"/>
    <property type="match status" value="1"/>
</dbReference>
<dbReference type="AlphaFoldDB" id="A0AAE0TQC6"/>
<feature type="transmembrane region" description="Helical" evidence="7">
    <location>
        <begin position="446"/>
        <end position="468"/>
    </location>
</feature>
<evidence type="ECO:0000256" key="7">
    <source>
        <dbReference type="SAM" id="Phobius"/>
    </source>
</evidence>
<dbReference type="FunFam" id="1.20.1250.20:FF:000057">
    <property type="entry name" value="MFS general substrate transporter"/>
    <property type="match status" value="1"/>
</dbReference>
<dbReference type="Proteomes" id="UP001274830">
    <property type="component" value="Unassembled WGS sequence"/>
</dbReference>
<evidence type="ECO:0000256" key="6">
    <source>
        <dbReference type="SAM" id="Coils"/>
    </source>
</evidence>
<dbReference type="Pfam" id="PF07690">
    <property type="entry name" value="MFS_1"/>
    <property type="match status" value="1"/>
</dbReference>
<feature type="transmembrane region" description="Helical" evidence="7">
    <location>
        <begin position="147"/>
        <end position="173"/>
    </location>
</feature>
<keyword evidence="4 7" id="KW-1133">Transmembrane helix</keyword>
<feature type="coiled-coil region" evidence="6">
    <location>
        <begin position="462"/>
        <end position="489"/>
    </location>
</feature>
<name>A0AAE0TQC6_9PEZI</name>
<reference evidence="9" key="1">
    <citation type="submission" date="2023-07" db="EMBL/GenBank/DDBJ databases">
        <title>Black Yeasts Isolated from many extreme environments.</title>
        <authorList>
            <person name="Coleine C."/>
            <person name="Stajich J.E."/>
            <person name="Selbmann L."/>
        </authorList>
    </citation>
    <scope>NUCLEOTIDE SEQUENCE</scope>
    <source>
        <strain evidence="9">CCFEE 5485</strain>
    </source>
</reference>
<dbReference type="Gene3D" id="1.20.1250.20">
    <property type="entry name" value="MFS general substrate transporter like domains"/>
    <property type="match status" value="2"/>
</dbReference>
<keyword evidence="3 7" id="KW-0812">Transmembrane</keyword>
<feature type="transmembrane region" description="Helical" evidence="7">
    <location>
        <begin position="356"/>
        <end position="376"/>
    </location>
</feature>
<evidence type="ECO:0000256" key="4">
    <source>
        <dbReference type="ARBA" id="ARBA00022989"/>
    </source>
</evidence>
<gene>
    <name evidence="9" type="ORF">LTR78_008935</name>
</gene>
<dbReference type="InterPro" id="IPR011701">
    <property type="entry name" value="MFS"/>
</dbReference>
<feature type="transmembrane region" description="Helical" evidence="7">
    <location>
        <begin position="124"/>
        <end position="141"/>
    </location>
</feature>
<feature type="transmembrane region" description="Helical" evidence="7">
    <location>
        <begin position="97"/>
        <end position="117"/>
    </location>
</feature>
<evidence type="ECO:0000256" key="3">
    <source>
        <dbReference type="ARBA" id="ARBA00022692"/>
    </source>
</evidence>
<dbReference type="GO" id="GO:0022857">
    <property type="term" value="F:transmembrane transporter activity"/>
    <property type="evidence" value="ECO:0007669"/>
    <property type="project" value="InterPro"/>
</dbReference>
<proteinExistence type="predicted"/>
<dbReference type="PANTHER" id="PTHR43791:SF78">
    <property type="entry name" value="TRANSPORTER, PUTATIVE (AFU_ORTHOLOGUE AFUA_3G01370)-RELATED"/>
    <property type="match status" value="1"/>
</dbReference>
<feature type="domain" description="Major facilitator superfamily (MFS) profile" evidence="8">
    <location>
        <begin position="59"/>
        <end position="474"/>
    </location>
</feature>
<keyword evidence="2" id="KW-0813">Transport</keyword>
<dbReference type="PROSITE" id="PS50850">
    <property type="entry name" value="MFS"/>
    <property type="match status" value="1"/>
</dbReference>
<feature type="transmembrane region" description="Helical" evidence="7">
    <location>
        <begin position="219"/>
        <end position="241"/>
    </location>
</feature>
<evidence type="ECO:0000256" key="5">
    <source>
        <dbReference type="ARBA" id="ARBA00023136"/>
    </source>
</evidence>
<dbReference type="SUPFAM" id="SSF103473">
    <property type="entry name" value="MFS general substrate transporter"/>
    <property type="match status" value="1"/>
</dbReference>
<feature type="transmembrane region" description="Helical" evidence="7">
    <location>
        <begin position="185"/>
        <end position="207"/>
    </location>
</feature>
<dbReference type="InterPro" id="IPR020846">
    <property type="entry name" value="MFS_dom"/>
</dbReference>
<evidence type="ECO:0000256" key="1">
    <source>
        <dbReference type="ARBA" id="ARBA00004141"/>
    </source>
</evidence>
<organism evidence="9 10">
    <name type="scientific">Recurvomyces mirabilis</name>
    <dbReference type="NCBI Taxonomy" id="574656"/>
    <lineage>
        <taxon>Eukaryota</taxon>
        <taxon>Fungi</taxon>
        <taxon>Dikarya</taxon>
        <taxon>Ascomycota</taxon>
        <taxon>Pezizomycotina</taxon>
        <taxon>Dothideomycetes</taxon>
        <taxon>Dothideomycetidae</taxon>
        <taxon>Mycosphaerellales</taxon>
        <taxon>Teratosphaeriaceae</taxon>
        <taxon>Recurvomyces</taxon>
    </lineage>
</organism>
<keyword evidence="5 7" id="KW-0472">Membrane</keyword>
<protein>
    <recommendedName>
        <fullName evidence="8">Major facilitator superfamily (MFS) profile domain-containing protein</fullName>
    </recommendedName>
</protein>
<feature type="transmembrane region" description="Helical" evidence="7">
    <location>
        <begin position="415"/>
        <end position="434"/>
    </location>
</feature>
<feature type="transmembrane region" description="Helical" evidence="7">
    <location>
        <begin position="325"/>
        <end position="344"/>
    </location>
</feature>
<feature type="transmembrane region" description="Helical" evidence="7">
    <location>
        <begin position="294"/>
        <end position="313"/>
    </location>
</feature>
<evidence type="ECO:0000313" key="10">
    <source>
        <dbReference type="Proteomes" id="UP001274830"/>
    </source>
</evidence>
<evidence type="ECO:0000313" key="9">
    <source>
        <dbReference type="EMBL" id="KAK3671134.1"/>
    </source>
</evidence>
<keyword evidence="6" id="KW-0175">Coiled coil</keyword>
<evidence type="ECO:0000259" key="8">
    <source>
        <dbReference type="PROSITE" id="PS50850"/>
    </source>
</evidence>
<keyword evidence="10" id="KW-1185">Reference proteome</keyword>
<comment type="caution">
    <text evidence="9">The sequence shown here is derived from an EMBL/GenBank/DDBJ whole genome shotgun (WGS) entry which is preliminary data.</text>
</comment>